<evidence type="ECO:0000313" key="4">
    <source>
        <dbReference type="RefSeq" id="XP_034245397.1"/>
    </source>
</evidence>
<proteinExistence type="predicted"/>
<dbReference type="PANTHER" id="PTHR21844">
    <property type="entry name" value="AKT1 SUBSTRATE 1 PROTEIN"/>
    <property type="match status" value="1"/>
</dbReference>
<dbReference type="InterPro" id="IPR026682">
    <property type="entry name" value="AKT1S1"/>
</dbReference>
<evidence type="ECO:0000256" key="2">
    <source>
        <dbReference type="SAM" id="MobiDB-lite"/>
    </source>
</evidence>
<dbReference type="CTD" id="26067067"/>
<dbReference type="PANTHER" id="PTHR21844:SF2">
    <property type="entry name" value="PROLINE-RICH AKT1 SUBSTRATE 1"/>
    <property type="match status" value="1"/>
</dbReference>
<organism evidence="4">
    <name type="scientific">Thrips palmi</name>
    <name type="common">Melon thrips</name>
    <dbReference type="NCBI Taxonomy" id="161013"/>
    <lineage>
        <taxon>Eukaryota</taxon>
        <taxon>Metazoa</taxon>
        <taxon>Ecdysozoa</taxon>
        <taxon>Arthropoda</taxon>
        <taxon>Hexapoda</taxon>
        <taxon>Insecta</taxon>
        <taxon>Pterygota</taxon>
        <taxon>Neoptera</taxon>
        <taxon>Paraneoptera</taxon>
        <taxon>Thysanoptera</taxon>
        <taxon>Terebrantia</taxon>
        <taxon>Thripoidea</taxon>
        <taxon>Thripidae</taxon>
        <taxon>Thrips</taxon>
    </lineage>
</organism>
<feature type="coiled-coil region" evidence="1">
    <location>
        <begin position="147"/>
        <end position="174"/>
    </location>
</feature>
<dbReference type="Pfam" id="PF15798">
    <property type="entry name" value="PRAS"/>
    <property type="match status" value="1"/>
</dbReference>
<reference evidence="4" key="1">
    <citation type="submission" date="2025-08" db="UniProtKB">
        <authorList>
            <consortium name="RefSeq"/>
        </authorList>
    </citation>
    <scope>IDENTIFICATION</scope>
    <source>
        <tissue evidence="4">Total insect</tissue>
    </source>
</reference>
<dbReference type="KEGG" id="tpal:117647638"/>
<dbReference type="InParanoid" id="A0A6P8ZBN3"/>
<dbReference type="RefSeq" id="XP_034245397.1">
    <property type="nucleotide sequence ID" value="XM_034389506.1"/>
</dbReference>
<sequence length="407" mass="44885">MFCCKCLNITIKAKTADLPKVDVLSLSAPVLDSSDPFFKEDVVEAEILSIAKEQPCLVHVRNVACWIIHRCINCSIDTHALHRERGAASVLINCNTLSDKTVIAALKSSSSYSPVFRLVVTSNIDTDAFEENISDFHATGGMQTTLAALHQQLTEALQREAQSVEEKVRQYSEKQYAELEEFRGKAHEDHRALARLLMESESGKAPSSQTSVESHVFPSRSNKFISLPPPPQKLQLDGDEIRHPMAPLNQNTSRSRDSTNRRFSNPKVNSSPVKTEPRPVPSVKTPNEVAFDAADSEGLFELDGMDENPPNTFHSEDETDTEADNESHEGGMNISRTQSNVSILAKSLPVSVPVFPGARNHGNDFEEEEDLPQDPMDIAASIKALARSVHGDTVFGDLPRPRFSSQI</sequence>
<evidence type="ECO:0000313" key="3">
    <source>
        <dbReference type="Proteomes" id="UP000515158"/>
    </source>
</evidence>
<accession>A0A6P8ZBN3</accession>
<dbReference type="GeneID" id="117647638"/>
<feature type="region of interest" description="Disordered" evidence="2">
    <location>
        <begin position="300"/>
        <end position="333"/>
    </location>
</feature>
<dbReference type="AlphaFoldDB" id="A0A6P8ZBN3"/>
<evidence type="ECO:0000256" key="1">
    <source>
        <dbReference type="SAM" id="Coils"/>
    </source>
</evidence>
<name>A0A6P8ZBN3_THRPL</name>
<dbReference type="GO" id="GO:0048011">
    <property type="term" value="P:neurotrophin TRK receptor signaling pathway"/>
    <property type="evidence" value="ECO:0007669"/>
    <property type="project" value="InterPro"/>
</dbReference>
<feature type="compositionally biased region" description="Polar residues" evidence="2">
    <location>
        <begin position="205"/>
        <end position="224"/>
    </location>
</feature>
<keyword evidence="1" id="KW-0175">Coiled coil</keyword>
<dbReference type="OrthoDB" id="9992964at2759"/>
<protein>
    <submittedName>
        <fullName evidence="4">Uncharacterized protein LOC117647638</fullName>
    </submittedName>
</protein>
<gene>
    <name evidence="4" type="primary">LOC117647638</name>
</gene>
<dbReference type="GO" id="GO:0005737">
    <property type="term" value="C:cytoplasm"/>
    <property type="evidence" value="ECO:0007669"/>
    <property type="project" value="TreeGrafter"/>
</dbReference>
<dbReference type="GO" id="GO:0032007">
    <property type="term" value="P:negative regulation of TOR signaling"/>
    <property type="evidence" value="ECO:0007669"/>
    <property type="project" value="InterPro"/>
</dbReference>
<feature type="region of interest" description="Disordered" evidence="2">
    <location>
        <begin position="201"/>
        <end position="285"/>
    </location>
</feature>
<dbReference type="Proteomes" id="UP000515158">
    <property type="component" value="Unplaced"/>
</dbReference>
<dbReference type="FunCoup" id="A0A6P8ZBN3">
    <property type="interactions" value="232"/>
</dbReference>
<keyword evidence="3" id="KW-1185">Reference proteome</keyword>